<name>A0ACC0M298_RHOML</name>
<reference evidence="1" key="1">
    <citation type="submission" date="2022-02" db="EMBL/GenBank/DDBJ databases">
        <title>Plant Genome Project.</title>
        <authorList>
            <person name="Zhang R.-G."/>
        </authorList>
    </citation>
    <scope>NUCLEOTIDE SEQUENCE</scope>
    <source>
        <strain evidence="1">AT1</strain>
    </source>
</reference>
<sequence>MLKARFFSICEIHESCKENERNHYCLDCTTDALCPCYLIHHKNHRVTQIRRSSYHEVIKVEDIQKYLNVPDIQPYTMNKASVVLLNKRPQREPKKGYIYACDICQRGIAHHFKLCSLACKVIIGKHIFVYHFLTHKKSGTPSKNLCRKQMRGWLEGVV</sequence>
<dbReference type="Proteomes" id="UP001062846">
    <property type="component" value="Chromosome 10"/>
</dbReference>
<proteinExistence type="predicted"/>
<comment type="caution">
    <text evidence="1">The sequence shown here is derived from an EMBL/GenBank/DDBJ whole genome shotgun (WGS) entry which is preliminary data.</text>
</comment>
<accession>A0ACC0M298</accession>
<gene>
    <name evidence="1" type="ORF">RHMOL_Rhmol10G0116900</name>
</gene>
<evidence type="ECO:0000313" key="2">
    <source>
        <dbReference type="Proteomes" id="UP001062846"/>
    </source>
</evidence>
<evidence type="ECO:0000313" key="1">
    <source>
        <dbReference type="EMBL" id="KAI8534699.1"/>
    </source>
</evidence>
<dbReference type="EMBL" id="CM046397">
    <property type="protein sequence ID" value="KAI8534699.1"/>
    <property type="molecule type" value="Genomic_DNA"/>
</dbReference>
<protein>
    <submittedName>
        <fullName evidence="1">Uncharacterized protein</fullName>
    </submittedName>
</protein>
<organism evidence="1 2">
    <name type="scientific">Rhododendron molle</name>
    <name type="common">Chinese azalea</name>
    <name type="synonym">Azalea mollis</name>
    <dbReference type="NCBI Taxonomy" id="49168"/>
    <lineage>
        <taxon>Eukaryota</taxon>
        <taxon>Viridiplantae</taxon>
        <taxon>Streptophyta</taxon>
        <taxon>Embryophyta</taxon>
        <taxon>Tracheophyta</taxon>
        <taxon>Spermatophyta</taxon>
        <taxon>Magnoliopsida</taxon>
        <taxon>eudicotyledons</taxon>
        <taxon>Gunneridae</taxon>
        <taxon>Pentapetalae</taxon>
        <taxon>asterids</taxon>
        <taxon>Ericales</taxon>
        <taxon>Ericaceae</taxon>
        <taxon>Ericoideae</taxon>
        <taxon>Rhodoreae</taxon>
        <taxon>Rhododendron</taxon>
    </lineage>
</organism>
<keyword evidence="2" id="KW-1185">Reference proteome</keyword>